<proteinExistence type="predicted"/>
<gene>
    <name evidence="1" type="ORF">N0B16_12205</name>
</gene>
<dbReference type="RefSeq" id="WP_262991226.1">
    <property type="nucleotide sequence ID" value="NZ_JAOTEN010000004.1"/>
</dbReference>
<reference evidence="2" key="1">
    <citation type="submission" date="2023-07" db="EMBL/GenBank/DDBJ databases">
        <title>Chryseobacterium sp. GMJ5 Genome sequencing and assembly.</title>
        <authorList>
            <person name="Jung Y."/>
        </authorList>
    </citation>
    <scope>NUCLEOTIDE SEQUENCE [LARGE SCALE GENOMIC DNA]</scope>
    <source>
        <strain evidence="2">GMJ5</strain>
    </source>
</reference>
<organism evidence="1 2">
    <name type="scientific">Chryseobacterium gilvum</name>
    <dbReference type="NCBI Taxonomy" id="2976534"/>
    <lineage>
        <taxon>Bacteria</taxon>
        <taxon>Pseudomonadati</taxon>
        <taxon>Bacteroidota</taxon>
        <taxon>Flavobacteriia</taxon>
        <taxon>Flavobacteriales</taxon>
        <taxon>Weeksellaceae</taxon>
        <taxon>Chryseobacterium group</taxon>
        <taxon>Chryseobacterium</taxon>
    </lineage>
</organism>
<dbReference type="EMBL" id="JAOTEN010000004">
    <property type="protein sequence ID" value="MCU7615202.1"/>
    <property type="molecule type" value="Genomic_DNA"/>
</dbReference>
<evidence type="ECO:0000313" key="1">
    <source>
        <dbReference type="EMBL" id="MCU7615202.1"/>
    </source>
</evidence>
<comment type="caution">
    <text evidence="1">The sequence shown here is derived from an EMBL/GenBank/DDBJ whole genome shotgun (WGS) entry which is preliminary data.</text>
</comment>
<keyword evidence="2" id="KW-1185">Reference proteome</keyword>
<dbReference type="Proteomes" id="UP001208114">
    <property type="component" value="Unassembled WGS sequence"/>
</dbReference>
<sequence length="82" mass="9459">MRKPISEEEYQNIINLVLKIKEKDKDSTMVYTDGGSNIIEYRKGSVIIKHYSQVIDKDYKSSFYHVCELITNSAGLDITVIK</sequence>
<protein>
    <recommendedName>
        <fullName evidence="3">Phage protein</fullName>
    </recommendedName>
</protein>
<name>A0ABT2VYZ0_9FLAO</name>
<evidence type="ECO:0008006" key="3">
    <source>
        <dbReference type="Google" id="ProtNLM"/>
    </source>
</evidence>
<accession>A0ABT2VYZ0</accession>
<evidence type="ECO:0000313" key="2">
    <source>
        <dbReference type="Proteomes" id="UP001208114"/>
    </source>
</evidence>